<evidence type="ECO:0000256" key="7">
    <source>
        <dbReference type="ARBA" id="ARBA00023136"/>
    </source>
</evidence>
<dbReference type="InterPro" id="IPR005667">
    <property type="entry name" value="Sulph_transpt2"/>
</dbReference>
<dbReference type="eggNOG" id="COG0555">
    <property type="taxonomic scope" value="Bacteria"/>
</dbReference>
<evidence type="ECO:0000256" key="2">
    <source>
        <dbReference type="ARBA" id="ARBA00011779"/>
    </source>
</evidence>
<evidence type="ECO:0000259" key="10">
    <source>
        <dbReference type="PROSITE" id="PS50928"/>
    </source>
</evidence>
<gene>
    <name evidence="11" type="ORF">MOMA_06126</name>
</gene>
<keyword evidence="6 9" id="KW-0764">Sulfate transport</keyword>
<dbReference type="Proteomes" id="UP000023795">
    <property type="component" value="Unassembled WGS sequence"/>
</dbReference>
<dbReference type="EMBL" id="ANIN01000002">
    <property type="protein sequence ID" value="ELA08115.1"/>
    <property type="molecule type" value="Genomic_DNA"/>
</dbReference>
<sequence>MGYNTENLFFIVTLLYHKDYCMATVNSLLSLSKNTKRHIMPFFNLSLGISVFALSLLVFLPFVALVFTASDLGMTGFWQVINEARVKHAIYLTLKTSLLATVTNLVFGTLIAWVLVRYEFWGRSLVNALVDLPFALPTAVMGISLATLYAPNGLIGQWFMLFGVRIAFTPIGIWLALIVVSLPFVIRSVQPVLAEMSVEYEEASAVLGANRLTTFGKVVLPELYPSLLMGGGMMFARAMGEYGSVIFIAGNLPMKSEILPLIIIGKLDSYDVAGASAVALFMLLISFIILFVINALQWLFTKRMGGVL</sequence>
<dbReference type="PROSITE" id="PS50928">
    <property type="entry name" value="ABC_TM1"/>
    <property type="match status" value="1"/>
</dbReference>
<evidence type="ECO:0000313" key="12">
    <source>
        <dbReference type="Proteomes" id="UP000023795"/>
    </source>
</evidence>
<protein>
    <recommendedName>
        <fullName evidence="9">Sulfate transport system permease protein CysT</fullName>
    </recommendedName>
</protein>
<comment type="subcellular location">
    <subcellularLocation>
        <location evidence="1">Cell membrane</location>
        <topology evidence="1">Multi-pass membrane protein</topology>
    </subcellularLocation>
</comment>
<keyword evidence="12" id="KW-1185">Reference proteome</keyword>
<feature type="transmembrane region" description="Helical" evidence="9">
    <location>
        <begin position="42"/>
        <end position="69"/>
    </location>
</feature>
<dbReference type="PANTHER" id="PTHR30406">
    <property type="entry name" value="SULFATE TRANSPORT SYSTEM PERMEASE PROTEIN"/>
    <property type="match status" value="1"/>
</dbReference>
<dbReference type="GO" id="GO:0015419">
    <property type="term" value="F:ABC-type sulfate transporter activity"/>
    <property type="evidence" value="ECO:0007669"/>
    <property type="project" value="UniProtKB-UniRule"/>
</dbReference>
<dbReference type="AlphaFoldDB" id="L2F5F8"/>
<evidence type="ECO:0000256" key="1">
    <source>
        <dbReference type="ARBA" id="ARBA00004651"/>
    </source>
</evidence>
<reference evidence="11 12" key="1">
    <citation type="journal article" date="2013" name="Genome Announc.">
        <title>Genome Sequence of Moraxella macacae 0408225, a Novel Bacterial Species Isolated from a Cynomolgus Macaque with Epistaxis.</title>
        <authorList>
            <person name="Ladner J.T."/>
            <person name="Whitehouse C.A."/>
            <person name="Koroleva G.I."/>
            <person name="Palacios G.F."/>
        </authorList>
    </citation>
    <scope>NUCLEOTIDE SEQUENCE [LARGE SCALE GENOMIC DNA]</scope>
    <source>
        <strain evidence="11 12">0408225</strain>
    </source>
</reference>
<evidence type="ECO:0000256" key="9">
    <source>
        <dbReference type="RuleBase" id="RU366001"/>
    </source>
</evidence>
<dbReference type="NCBIfam" id="TIGR00969">
    <property type="entry name" value="3a0106s02"/>
    <property type="match status" value="1"/>
</dbReference>
<evidence type="ECO:0000256" key="5">
    <source>
        <dbReference type="ARBA" id="ARBA00022989"/>
    </source>
</evidence>
<proteinExistence type="inferred from homology"/>
<comment type="function">
    <text evidence="9">Part of the ABC transporter complex (TC 3.A.1.6.1) involved in sulfate/thiosulfate import.</text>
</comment>
<evidence type="ECO:0000256" key="6">
    <source>
        <dbReference type="ARBA" id="ARBA00023032"/>
    </source>
</evidence>
<feature type="domain" description="ABC transmembrane type-1" evidence="10">
    <location>
        <begin position="90"/>
        <end position="293"/>
    </location>
</feature>
<evidence type="ECO:0000256" key="8">
    <source>
        <dbReference type="ARBA" id="ARBA00025323"/>
    </source>
</evidence>
<evidence type="ECO:0000256" key="4">
    <source>
        <dbReference type="ARBA" id="ARBA00022692"/>
    </source>
</evidence>
<dbReference type="PATRIC" id="fig|1230338.3.peg.1305"/>
<evidence type="ECO:0000256" key="3">
    <source>
        <dbReference type="ARBA" id="ARBA00022448"/>
    </source>
</evidence>
<feature type="transmembrane region" description="Helical" evidence="9">
    <location>
        <begin position="128"/>
        <end position="150"/>
    </location>
</feature>
<comment type="function">
    <text evidence="8">Part of the ABC transporter complex CysAWTP (TC 3.A.1.6.1) involved in sulfate/thiosulfate import. Probably responsible for the translocation of the substrate across the membrane.</text>
</comment>
<comment type="caution">
    <text evidence="9">Lacks conserved residue(s) required for the propagation of feature annotation.</text>
</comment>
<keyword evidence="4 9" id="KW-0812">Transmembrane</keyword>
<keyword evidence="5 9" id="KW-1133">Transmembrane helix</keyword>
<dbReference type="CDD" id="cd06261">
    <property type="entry name" value="TM_PBP2"/>
    <property type="match status" value="1"/>
</dbReference>
<accession>L2F5F8</accession>
<feature type="transmembrane region" description="Helical" evidence="9">
    <location>
        <begin position="162"/>
        <end position="186"/>
    </location>
</feature>
<dbReference type="InterPro" id="IPR000515">
    <property type="entry name" value="MetI-like"/>
</dbReference>
<dbReference type="PANTHER" id="PTHR30406:SF8">
    <property type="entry name" value="SULFATE TRANSPORT SYSTEM PERMEASE PROTEIN CYST"/>
    <property type="match status" value="1"/>
</dbReference>
<dbReference type="InterPro" id="IPR011865">
    <property type="entry name" value="CysT_permease"/>
</dbReference>
<keyword evidence="3 9" id="KW-0813">Transport</keyword>
<evidence type="ECO:0000313" key="11">
    <source>
        <dbReference type="EMBL" id="ELA08115.1"/>
    </source>
</evidence>
<dbReference type="GO" id="GO:0005886">
    <property type="term" value="C:plasma membrane"/>
    <property type="evidence" value="ECO:0007669"/>
    <property type="project" value="UniProtKB-SubCell"/>
</dbReference>
<dbReference type="Gene3D" id="1.10.3720.10">
    <property type="entry name" value="MetI-like"/>
    <property type="match status" value="1"/>
</dbReference>
<name>L2F5F8_9GAMM</name>
<dbReference type="InterPro" id="IPR035906">
    <property type="entry name" value="MetI-like_sf"/>
</dbReference>
<feature type="transmembrane region" description="Helical" evidence="9">
    <location>
        <begin position="89"/>
        <end position="116"/>
    </location>
</feature>
<dbReference type="Pfam" id="PF00528">
    <property type="entry name" value="BPD_transp_1"/>
    <property type="match status" value="1"/>
</dbReference>
<feature type="transmembrane region" description="Helical" evidence="9">
    <location>
        <begin position="272"/>
        <end position="296"/>
    </location>
</feature>
<organism evidence="11 12">
    <name type="scientific">Moraxella macacae 0408225</name>
    <dbReference type="NCBI Taxonomy" id="1230338"/>
    <lineage>
        <taxon>Bacteria</taxon>
        <taxon>Pseudomonadati</taxon>
        <taxon>Pseudomonadota</taxon>
        <taxon>Gammaproteobacteria</taxon>
        <taxon>Moraxellales</taxon>
        <taxon>Moraxellaceae</taxon>
        <taxon>Moraxella</taxon>
    </lineage>
</organism>
<comment type="similarity">
    <text evidence="9">Belongs to the binding-protein-dependent transport system permease family. CysTW subfamily.</text>
</comment>
<comment type="caution">
    <text evidence="11">The sequence shown here is derived from an EMBL/GenBank/DDBJ whole genome shotgun (WGS) entry which is preliminary data.</text>
</comment>
<comment type="subunit">
    <text evidence="2">The complex is composed of two ATP-binding proteins (CysA), two transmembrane proteins (CysT and CysW) and a solute-binding protein (CysP).</text>
</comment>
<keyword evidence="7 9" id="KW-0472">Membrane</keyword>
<dbReference type="STRING" id="1230338.MOMA_06126"/>
<dbReference type="NCBIfam" id="TIGR02139">
    <property type="entry name" value="permease_CysT"/>
    <property type="match status" value="1"/>
</dbReference>
<dbReference type="SUPFAM" id="SSF161098">
    <property type="entry name" value="MetI-like"/>
    <property type="match status" value="1"/>
</dbReference>
<dbReference type="FunFam" id="1.10.3720.10:FF:000004">
    <property type="entry name" value="Sulfate transport system permease protein CysT"/>
    <property type="match status" value="1"/>
</dbReference>